<keyword evidence="2" id="KW-1185">Reference proteome</keyword>
<dbReference type="Proteomes" id="UP000593719">
    <property type="component" value="Chromosome"/>
</dbReference>
<evidence type="ECO:0000313" key="1">
    <source>
        <dbReference type="EMBL" id="QOP43372.1"/>
    </source>
</evidence>
<dbReference type="AlphaFoldDB" id="A0A7M1B3V7"/>
<dbReference type="EMBL" id="CP041235">
    <property type="protein sequence ID" value="QOP43372.1"/>
    <property type="molecule type" value="Genomic_DNA"/>
</dbReference>
<evidence type="ECO:0000313" key="2">
    <source>
        <dbReference type="Proteomes" id="UP000593719"/>
    </source>
</evidence>
<proteinExistence type="predicted"/>
<sequence length="97" mass="11545">MTKILNETCIRMYCESEGRCHGIVFVFFDETQKENILHNVNLLAHRHRVHPDVTVSVREKYGEVFIDFYDEYHHEDQYFFEDLVSVLGAKLCDCEDL</sequence>
<accession>A0A7M1B3V7</accession>
<gene>
    <name evidence="1" type="ORF">FJR45_05165</name>
</gene>
<name>A0A7M1B3V7_9BACT</name>
<dbReference type="KEGG" id="ssei:FJR45_05165"/>
<dbReference type="RefSeq" id="WP_193151659.1">
    <property type="nucleotide sequence ID" value="NZ_CP041235.1"/>
</dbReference>
<reference evidence="1 2" key="1">
    <citation type="submission" date="2019-06" db="EMBL/GenBank/DDBJ databases">
        <title>Sulfurimonas gotlandica sp. nov., a chemoautotrophic and psychrotolerant epsilonproteobacterium isolated from a pelagic redoxcline, and an emended description of the genus Sulfurimonas.</title>
        <authorList>
            <person name="Wang S."/>
            <person name="Jiang L."/>
            <person name="Shao Z."/>
        </authorList>
    </citation>
    <scope>NUCLEOTIDE SEQUENCE [LARGE SCALE GENOMIC DNA]</scope>
    <source>
        <strain evidence="1 2">S2-6</strain>
    </source>
</reference>
<organism evidence="1 2">
    <name type="scientific">Sulfurimonas sediminis</name>
    <dbReference type="NCBI Taxonomy" id="2590020"/>
    <lineage>
        <taxon>Bacteria</taxon>
        <taxon>Pseudomonadati</taxon>
        <taxon>Campylobacterota</taxon>
        <taxon>Epsilonproteobacteria</taxon>
        <taxon>Campylobacterales</taxon>
        <taxon>Sulfurimonadaceae</taxon>
        <taxon>Sulfurimonas</taxon>
    </lineage>
</organism>
<protein>
    <submittedName>
        <fullName evidence="1">Uncharacterized protein</fullName>
    </submittedName>
</protein>